<evidence type="ECO:0000256" key="4">
    <source>
        <dbReference type="ARBA" id="ARBA00023136"/>
    </source>
</evidence>
<comment type="caution">
    <text evidence="7">The sequence shown here is derived from an EMBL/GenBank/DDBJ whole genome shotgun (WGS) entry which is preliminary data.</text>
</comment>
<keyword evidence="5" id="KW-0813">Transport</keyword>
<feature type="transmembrane region" description="Helical" evidence="5">
    <location>
        <begin position="72"/>
        <end position="91"/>
    </location>
</feature>
<dbReference type="RefSeq" id="WP_086034215.1">
    <property type="nucleotide sequence ID" value="NZ_MDSU01000018.1"/>
</dbReference>
<feature type="transmembrane region" description="Helical" evidence="5">
    <location>
        <begin position="332"/>
        <end position="358"/>
    </location>
</feature>
<dbReference type="STRING" id="1562698.DESAMIL20_1516"/>
<evidence type="ECO:0000256" key="3">
    <source>
        <dbReference type="ARBA" id="ARBA00022989"/>
    </source>
</evidence>
<sequence length="579" mass="65994">MLGLSSFSNINFDIVKKRSLFADFVFIFLLLSVLYIITHYAHQVTSSINYEAKINLSIGSLIKYSLFSLSRVLIAFVFSFVFTIFYGYFMYKNKTAEKLLLPILDILQSTPVLGFLPAVVLALIALFPKSNFGLELASIIMIFTGQVWNMVFGFYGTLNSIPQEFKEVANVYKLSWFQKFKWIEFPATISSLIWNSMMSMAGGWFFLMICEEFSLGNKNFRLEGLGSYMSVAANEGNYLAMFYGILAMMIIIVALDQLVWQPLVAWSEKFKIEYSLNSKPKESWFLNLLIDSNIIELTRNAYKKTSMWWLEKFKHFKIKSSRKKTEKPKKSLIINILANAILVLIVVFILFASYKIIIMIKNIPKETWFNIFKSDSYTLIRVLITILIGSLWTIPFGIYLGLSPKLSKILQPIIQITASFPAPLLFPILIAIFYALHINLSYGSIILMLMGTQWYILFNVIAGTINIPSEMIEMGKVFKLSLWEKFSSIYFKAIFPYLITGWITAAGGAWNASIVAEYITFKNQTIATVGIGSLISKAANGGQISLLAASVLVMALTVVFFNKFIWKNLYKLSQNYKVR</sequence>
<dbReference type="GO" id="GO:0005886">
    <property type="term" value="C:plasma membrane"/>
    <property type="evidence" value="ECO:0007669"/>
    <property type="project" value="UniProtKB-SubCell"/>
</dbReference>
<evidence type="ECO:0000256" key="5">
    <source>
        <dbReference type="RuleBase" id="RU363032"/>
    </source>
</evidence>
<feature type="transmembrane region" description="Helical" evidence="5">
    <location>
        <begin position="442"/>
        <end position="468"/>
    </location>
</feature>
<evidence type="ECO:0000259" key="6">
    <source>
        <dbReference type="PROSITE" id="PS50928"/>
    </source>
</evidence>
<organism evidence="7 8">
    <name type="scientific">Desulfurella amilsii</name>
    <dbReference type="NCBI Taxonomy" id="1562698"/>
    <lineage>
        <taxon>Bacteria</taxon>
        <taxon>Pseudomonadati</taxon>
        <taxon>Campylobacterota</taxon>
        <taxon>Desulfurellia</taxon>
        <taxon>Desulfurellales</taxon>
        <taxon>Desulfurellaceae</taxon>
        <taxon>Desulfurella</taxon>
    </lineage>
</organism>
<gene>
    <name evidence="7" type="ORF">DESAMIL20_1516</name>
</gene>
<evidence type="ECO:0000313" key="7">
    <source>
        <dbReference type="EMBL" id="OSS41963.1"/>
    </source>
</evidence>
<dbReference type="InterPro" id="IPR035906">
    <property type="entry name" value="MetI-like_sf"/>
</dbReference>
<protein>
    <submittedName>
        <fullName evidence="7">ABC transporter permease protein</fullName>
    </submittedName>
</protein>
<feature type="domain" description="ABC transmembrane type-1" evidence="6">
    <location>
        <begin position="65"/>
        <end position="259"/>
    </location>
</feature>
<evidence type="ECO:0000256" key="2">
    <source>
        <dbReference type="ARBA" id="ARBA00022692"/>
    </source>
</evidence>
<feature type="domain" description="ABC transmembrane type-1" evidence="6">
    <location>
        <begin position="379"/>
        <end position="565"/>
    </location>
</feature>
<evidence type="ECO:0000313" key="8">
    <source>
        <dbReference type="Proteomes" id="UP000194141"/>
    </source>
</evidence>
<feature type="transmembrane region" description="Helical" evidence="5">
    <location>
        <begin position="182"/>
        <end position="207"/>
    </location>
</feature>
<dbReference type="SUPFAM" id="SSF161098">
    <property type="entry name" value="MetI-like"/>
    <property type="match status" value="2"/>
</dbReference>
<feature type="transmembrane region" description="Helical" evidence="5">
    <location>
        <begin position="238"/>
        <end position="260"/>
    </location>
</feature>
<dbReference type="Proteomes" id="UP000194141">
    <property type="component" value="Unassembled WGS sequence"/>
</dbReference>
<dbReference type="GO" id="GO:0055085">
    <property type="term" value="P:transmembrane transport"/>
    <property type="evidence" value="ECO:0007669"/>
    <property type="project" value="InterPro"/>
</dbReference>
<dbReference type="InterPro" id="IPR000515">
    <property type="entry name" value="MetI-like"/>
</dbReference>
<feature type="transmembrane region" description="Helical" evidence="5">
    <location>
        <begin position="20"/>
        <end position="41"/>
    </location>
</feature>
<feature type="transmembrane region" description="Helical" evidence="5">
    <location>
        <begin position="544"/>
        <end position="566"/>
    </location>
</feature>
<name>A0A1X4XWQ2_9BACT</name>
<accession>A0A1X4XWQ2</accession>
<keyword evidence="3 5" id="KW-1133">Transmembrane helix</keyword>
<dbReference type="EMBL" id="MDSU01000018">
    <property type="protein sequence ID" value="OSS41963.1"/>
    <property type="molecule type" value="Genomic_DNA"/>
</dbReference>
<feature type="transmembrane region" description="Helical" evidence="5">
    <location>
        <begin position="103"/>
        <end position="127"/>
    </location>
</feature>
<dbReference type="AlphaFoldDB" id="A0A1X4XWQ2"/>
<dbReference type="OrthoDB" id="9806809at2"/>
<keyword evidence="8" id="KW-1185">Reference proteome</keyword>
<comment type="similarity">
    <text evidence="5">Belongs to the binding-protein-dependent transport system permease family.</text>
</comment>
<feature type="transmembrane region" description="Helical" evidence="5">
    <location>
        <begin position="414"/>
        <end position="436"/>
    </location>
</feature>
<feature type="transmembrane region" description="Helical" evidence="5">
    <location>
        <begin position="139"/>
        <end position="161"/>
    </location>
</feature>
<keyword evidence="4 5" id="KW-0472">Membrane</keyword>
<feature type="transmembrane region" description="Helical" evidence="5">
    <location>
        <begin position="489"/>
        <end position="510"/>
    </location>
</feature>
<dbReference type="Gene3D" id="1.10.3720.10">
    <property type="entry name" value="MetI-like"/>
    <property type="match status" value="2"/>
</dbReference>
<reference evidence="7 8" key="1">
    <citation type="journal article" date="2017" name="Front. Microbiol.">
        <title>Genome Sequence of Desulfurella amilsii Strain TR1 and Comparative Genomics of Desulfurellaceae Family.</title>
        <authorList>
            <person name="Florentino A.P."/>
            <person name="Stams A.J."/>
            <person name="Sanchez-Andrea I."/>
        </authorList>
    </citation>
    <scope>NUCLEOTIDE SEQUENCE [LARGE SCALE GENOMIC DNA]</scope>
    <source>
        <strain evidence="7 8">TR1</strain>
    </source>
</reference>
<dbReference type="CDD" id="cd06261">
    <property type="entry name" value="TM_PBP2"/>
    <property type="match status" value="2"/>
</dbReference>
<dbReference type="PANTHER" id="PTHR42744:SF1">
    <property type="entry name" value="BINDING-PROTEIN-DEPENDENT TRANSPORT SYSTEMS INNER MEMBRANE COMPONENT"/>
    <property type="match status" value="1"/>
</dbReference>
<dbReference type="Pfam" id="PF00528">
    <property type="entry name" value="BPD_transp_1"/>
    <property type="match status" value="2"/>
</dbReference>
<comment type="subcellular location">
    <subcellularLocation>
        <location evidence="1 5">Cell membrane</location>
        <topology evidence="1 5">Multi-pass membrane protein</topology>
    </subcellularLocation>
</comment>
<dbReference type="PROSITE" id="PS50928">
    <property type="entry name" value="ABC_TM1"/>
    <property type="match status" value="2"/>
</dbReference>
<evidence type="ECO:0000256" key="1">
    <source>
        <dbReference type="ARBA" id="ARBA00004651"/>
    </source>
</evidence>
<dbReference type="PANTHER" id="PTHR42744">
    <property type="entry name" value="BINDING-PROTEIN-DEPENDENT TRANSPORT SYSTEMS INNER MEMBRANE COMPONENT"/>
    <property type="match status" value="1"/>
</dbReference>
<proteinExistence type="inferred from homology"/>
<feature type="transmembrane region" description="Helical" evidence="5">
    <location>
        <begin position="378"/>
        <end position="402"/>
    </location>
</feature>
<keyword evidence="2 5" id="KW-0812">Transmembrane</keyword>